<comment type="caution">
    <text evidence="2">The sequence shown here is derived from an EMBL/GenBank/DDBJ whole genome shotgun (WGS) entry which is preliminary data.</text>
</comment>
<accession>A0ABW1E021</accession>
<evidence type="ECO:0000313" key="3">
    <source>
        <dbReference type="Proteomes" id="UP001596180"/>
    </source>
</evidence>
<dbReference type="RefSeq" id="WP_381364119.1">
    <property type="nucleotide sequence ID" value="NZ_JBHSOA010000036.1"/>
</dbReference>
<evidence type="ECO:0000259" key="1">
    <source>
        <dbReference type="Pfam" id="PF00135"/>
    </source>
</evidence>
<dbReference type="InterPro" id="IPR002018">
    <property type="entry name" value="CarbesteraseB"/>
</dbReference>
<name>A0ABW1E021_9ACTN</name>
<protein>
    <submittedName>
        <fullName evidence="2">Carboxylesterase family protein</fullName>
    </submittedName>
</protein>
<dbReference type="Gene3D" id="3.40.50.1820">
    <property type="entry name" value="alpha/beta hydrolase"/>
    <property type="match status" value="1"/>
</dbReference>
<dbReference type="Pfam" id="PF00135">
    <property type="entry name" value="COesterase"/>
    <property type="match status" value="1"/>
</dbReference>
<feature type="domain" description="Carboxylesterase type B" evidence="1">
    <location>
        <begin position="60"/>
        <end position="125"/>
    </location>
</feature>
<keyword evidence="3" id="KW-1185">Reference proteome</keyword>
<dbReference type="SUPFAM" id="SSF53474">
    <property type="entry name" value="alpha/beta-Hydrolases"/>
    <property type="match status" value="1"/>
</dbReference>
<gene>
    <name evidence="2" type="ORF">ACFPZI_17790</name>
</gene>
<sequence>MADRKRRAELDTSTPDGWTSTRSLWWRRISWSKTHLPGASPCCQPNHPTGPPGWKTLNDAEYEEIDYRLRDRMSAYWVNFVRTGDPNASGLPVWPMVGQAPEQVMEFGEGSTPAPRSRSDAIDFWMDYGGPVP</sequence>
<evidence type="ECO:0000313" key="2">
    <source>
        <dbReference type="EMBL" id="MFC5853593.1"/>
    </source>
</evidence>
<dbReference type="EMBL" id="JBHSOA010000036">
    <property type="protein sequence ID" value="MFC5853593.1"/>
    <property type="molecule type" value="Genomic_DNA"/>
</dbReference>
<dbReference type="Proteomes" id="UP001596180">
    <property type="component" value="Unassembled WGS sequence"/>
</dbReference>
<reference evidence="3" key="1">
    <citation type="journal article" date="2019" name="Int. J. Syst. Evol. Microbiol.">
        <title>The Global Catalogue of Microorganisms (GCM) 10K type strain sequencing project: providing services to taxonomists for standard genome sequencing and annotation.</title>
        <authorList>
            <consortium name="The Broad Institute Genomics Platform"/>
            <consortium name="The Broad Institute Genome Sequencing Center for Infectious Disease"/>
            <person name="Wu L."/>
            <person name="Ma J."/>
        </authorList>
    </citation>
    <scope>NUCLEOTIDE SEQUENCE [LARGE SCALE GENOMIC DNA]</scope>
    <source>
        <strain evidence="3">JCM 10411</strain>
    </source>
</reference>
<proteinExistence type="predicted"/>
<dbReference type="InterPro" id="IPR029058">
    <property type="entry name" value="AB_hydrolase_fold"/>
</dbReference>
<organism evidence="2 3">
    <name type="scientific">Streptomyces chlorus</name>
    <dbReference type="NCBI Taxonomy" id="887452"/>
    <lineage>
        <taxon>Bacteria</taxon>
        <taxon>Bacillati</taxon>
        <taxon>Actinomycetota</taxon>
        <taxon>Actinomycetes</taxon>
        <taxon>Kitasatosporales</taxon>
        <taxon>Streptomycetaceae</taxon>
        <taxon>Streptomyces</taxon>
    </lineage>
</organism>